<proteinExistence type="predicted"/>
<evidence type="ECO:0000313" key="5">
    <source>
        <dbReference type="Proteomes" id="UP000030528"/>
    </source>
</evidence>
<dbReference type="EMBL" id="AVPE01000002">
    <property type="protein sequence ID" value="KGX93621.1"/>
    <property type="molecule type" value="Genomic_DNA"/>
</dbReference>
<dbReference type="RefSeq" id="WP_026802044.1">
    <property type="nucleotide sequence ID" value="NZ_AVPE01000002.1"/>
</dbReference>
<comment type="subcellular location">
    <subcellularLocation>
        <location evidence="1">Cell surface</location>
    </subcellularLocation>
</comment>
<dbReference type="AlphaFoldDB" id="A0A0A5GK21"/>
<dbReference type="GO" id="GO:0030420">
    <property type="term" value="P:establishment of competence for transformation"/>
    <property type="evidence" value="ECO:0007669"/>
    <property type="project" value="UniProtKB-KW"/>
</dbReference>
<dbReference type="STRING" id="1385510.GCA_000425205_01017"/>
<reference evidence="4 5" key="1">
    <citation type="submission" date="2013-08" db="EMBL/GenBank/DDBJ databases">
        <authorList>
            <person name="Huang J."/>
            <person name="Wang G."/>
        </authorList>
    </citation>
    <scope>NUCLEOTIDE SEQUENCE [LARGE SCALE GENOMIC DNA]</scope>
    <source>
        <strain evidence="4 5">JSM 076056</strain>
    </source>
</reference>
<keyword evidence="2" id="KW-0178">Competence</keyword>
<dbReference type="OrthoDB" id="2967834at2"/>
<dbReference type="Proteomes" id="UP000030528">
    <property type="component" value="Unassembled WGS sequence"/>
</dbReference>
<dbReference type="GO" id="GO:0009986">
    <property type="term" value="C:cell surface"/>
    <property type="evidence" value="ECO:0007669"/>
    <property type="project" value="UniProtKB-SubCell"/>
</dbReference>
<name>A0A0A5GK21_9BACI</name>
<dbReference type="PROSITE" id="PS00409">
    <property type="entry name" value="PROKAR_NTER_METHYL"/>
    <property type="match status" value="1"/>
</dbReference>
<keyword evidence="3" id="KW-1133">Transmembrane helix</keyword>
<protein>
    <recommendedName>
        <fullName evidence="6">Prepilin-type N-terminal cleavage/methylation domain-containing protein</fullName>
    </recommendedName>
</protein>
<dbReference type="InterPro" id="IPR012902">
    <property type="entry name" value="N_methyl_site"/>
</dbReference>
<sequence>MKHLQNEKGVTLVELLAVMAMSILVVGVAYQILFSMFSSIDKSQANTMLRNEAAAIMLELDEIMLNLDEVETIPIDLNVNVPFDHFRVLDIRENSSGLPKTLSTEIEVANGELLVTYNGSSRTITDSSINASNTTFTLDKDGRLRVNLHIEDNASSETYTVFKIYEMENE</sequence>
<keyword evidence="5" id="KW-1185">Reference proteome</keyword>
<evidence type="ECO:0008006" key="6">
    <source>
        <dbReference type="Google" id="ProtNLM"/>
    </source>
</evidence>
<comment type="caution">
    <text evidence="4">The sequence shown here is derived from an EMBL/GenBank/DDBJ whole genome shotgun (WGS) entry which is preliminary data.</text>
</comment>
<keyword evidence="3" id="KW-0812">Transmembrane</keyword>
<evidence type="ECO:0000256" key="2">
    <source>
        <dbReference type="ARBA" id="ARBA00023287"/>
    </source>
</evidence>
<organism evidence="4 5">
    <name type="scientific">Pontibacillus halophilus JSM 076056 = DSM 19796</name>
    <dbReference type="NCBI Taxonomy" id="1385510"/>
    <lineage>
        <taxon>Bacteria</taxon>
        <taxon>Bacillati</taxon>
        <taxon>Bacillota</taxon>
        <taxon>Bacilli</taxon>
        <taxon>Bacillales</taxon>
        <taxon>Bacillaceae</taxon>
        <taxon>Pontibacillus</taxon>
    </lineage>
</organism>
<evidence type="ECO:0000256" key="3">
    <source>
        <dbReference type="SAM" id="Phobius"/>
    </source>
</evidence>
<accession>A0A0A5GK21</accession>
<evidence type="ECO:0000313" key="4">
    <source>
        <dbReference type="EMBL" id="KGX93621.1"/>
    </source>
</evidence>
<keyword evidence="3" id="KW-0472">Membrane</keyword>
<dbReference type="eggNOG" id="ENOG502ZNP6">
    <property type="taxonomic scope" value="Bacteria"/>
</dbReference>
<feature type="transmembrane region" description="Helical" evidence="3">
    <location>
        <begin position="12"/>
        <end position="33"/>
    </location>
</feature>
<evidence type="ECO:0000256" key="1">
    <source>
        <dbReference type="ARBA" id="ARBA00004241"/>
    </source>
</evidence>
<gene>
    <name evidence="4" type="ORF">N781_10535</name>
</gene>